<evidence type="ECO:0000256" key="11">
    <source>
        <dbReference type="RuleBase" id="RU362109"/>
    </source>
</evidence>
<proteinExistence type="inferred from homology"/>
<keyword evidence="5 11" id="KW-0833">Ubl conjugation pathway</keyword>
<comment type="caution">
    <text evidence="13">The sequence shown here is derived from an EMBL/GenBank/DDBJ whole genome shotgun (WGS) entry which is preliminary data.</text>
</comment>
<dbReference type="GO" id="GO:0005634">
    <property type="term" value="C:nucleus"/>
    <property type="evidence" value="ECO:0007669"/>
    <property type="project" value="UniProtKB-SubCell"/>
</dbReference>
<organism evidence="13 14">
    <name type="scientific">Coccomyxa subellipsoidea (strain C-169)</name>
    <name type="common">Green microalga</name>
    <dbReference type="NCBI Taxonomy" id="574566"/>
    <lineage>
        <taxon>Eukaryota</taxon>
        <taxon>Viridiplantae</taxon>
        <taxon>Chlorophyta</taxon>
        <taxon>core chlorophytes</taxon>
        <taxon>Trebouxiophyceae</taxon>
        <taxon>Trebouxiophyceae incertae sedis</taxon>
        <taxon>Coccomyxaceae</taxon>
        <taxon>Coccomyxa</taxon>
        <taxon>Coccomyxa subellipsoidea</taxon>
    </lineage>
</organism>
<reference evidence="13 14" key="1">
    <citation type="journal article" date="2012" name="Genome Biol.">
        <title>The genome of the polar eukaryotic microalga coccomyxa subellipsoidea reveals traits of cold adaptation.</title>
        <authorList>
            <person name="Blanc G."/>
            <person name="Agarkova I."/>
            <person name="Grimwood J."/>
            <person name="Kuo A."/>
            <person name="Brueggeman A."/>
            <person name="Dunigan D."/>
            <person name="Gurnon J."/>
            <person name="Ladunga I."/>
            <person name="Lindquist E."/>
            <person name="Lucas S."/>
            <person name="Pangilinan J."/>
            <person name="Proschold T."/>
            <person name="Salamov A."/>
            <person name="Schmutz J."/>
            <person name="Weeks D."/>
            <person name="Yamada T."/>
            <person name="Claverie J.M."/>
            <person name="Grigoriev I."/>
            <person name="Van Etten J."/>
            <person name="Lomsadze A."/>
            <person name="Borodovsky M."/>
        </authorList>
    </citation>
    <scope>NUCLEOTIDE SEQUENCE [LARGE SCALE GENOMIC DNA]</scope>
    <source>
        <strain evidence="13 14">C-169</strain>
    </source>
</reference>
<gene>
    <name evidence="13" type="ORF">COCSUDRAFT_38584</name>
</gene>
<dbReference type="PROSITE" id="PS00183">
    <property type="entry name" value="UBC_1"/>
    <property type="match status" value="1"/>
</dbReference>
<evidence type="ECO:0000259" key="12">
    <source>
        <dbReference type="PROSITE" id="PS50127"/>
    </source>
</evidence>
<dbReference type="GO" id="GO:0019787">
    <property type="term" value="F:ubiquitin-like protein transferase activity"/>
    <property type="evidence" value="ECO:0007669"/>
    <property type="project" value="UniProtKB-ARBA"/>
</dbReference>
<dbReference type="GO" id="GO:0005524">
    <property type="term" value="F:ATP binding"/>
    <property type="evidence" value="ECO:0007669"/>
    <property type="project" value="UniProtKB-UniRule"/>
</dbReference>
<evidence type="ECO:0000256" key="2">
    <source>
        <dbReference type="ARBA" id="ARBA00004718"/>
    </source>
</evidence>
<dbReference type="InterPro" id="IPR000608">
    <property type="entry name" value="UBC"/>
</dbReference>
<dbReference type="STRING" id="574566.I0YJA6"/>
<keyword evidence="3" id="KW-0808">Transferase</keyword>
<keyword evidence="4 11" id="KW-0547">Nucleotide-binding</keyword>
<protein>
    <recommendedName>
        <fullName evidence="8">SUMO-conjugating enzyme UBC9</fullName>
    </recommendedName>
    <alternativeName>
        <fullName evidence="9">Ubiquitin carrier protein 9</fullName>
    </alternativeName>
</protein>
<evidence type="ECO:0000256" key="5">
    <source>
        <dbReference type="ARBA" id="ARBA00022786"/>
    </source>
</evidence>
<dbReference type="SUPFAM" id="SSF54495">
    <property type="entry name" value="UBC-like"/>
    <property type="match status" value="1"/>
</dbReference>
<feature type="domain" description="UBC core" evidence="12">
    <location>
        <begin position="4"/>
        <end position="157"/>
    </location>
</feature>
<dbReference type="RefSeq" id="XP_005643019.1">
    <property type="nucleotide sequence ID" value="XM_005642962.1"/>
</dbReference>
<comment type="similarity">
    <text evidence="11">Belongs to the ubiquitin-conjugating enzyme family.</text>
</comment>
<dbReference type="GeneID" id="17036532"/>
<dbReference type="eggNOG" id="KOG0424">
    <property type="taxonomic scope" value="Eukaryota"/>
</dbReference>
<dbReference type="KEGG" id="csl:COCSUDRAFT_38584"/>
<dbReference type="PROSITE" id="PS50127">
    <property type="entry name" value="UBC_2"/>
    <property type="match status" value="1"/>
</dbReference>
<accession>I0YJA6</accession>
<dbReference type="FunFam" id="3.10.110.10:FF:000035">
    <property type="entry name" value="SUMO-conjugating enzyme ubc9"/>
    <property type="match status" value="1"/>
</dbReference>
<evidence type="ECO:0000256" key="8">
    <source>
        <dbReference type="ARBA" id="ARBA00039165"/>
    </source>
</evidence>
<dbReference type="EMBL" id="AGSI01000023">
    <property type="protein sequence ID" value="EIE18475.1"/>
    <property type="molecule type" value="Genomic_DNA"/>
</dbReference>
<evidence type="ECO:0000256" key="7">
    <source>
        <dbReference type="ARBA" id="ARBA00023242"/>
    </source>
</evidence>
<dbReference type="GO" id="GO:0005694">
    <property type="term" value="C:chromosome"/>
    <property type="evidence" value="ECO:0007669"/>
    <property type="project" value="UniProtKB-ARBA"/>
</dbReference>
<evidence type="ECO:0000256" key="6">
    <source>
        <dbReference type="ARBA" id="ARBA00022840"/>
    </source>
</evidence>
<sequence>MSGVAQQRLQQERKAWRKDHPFGFVAKPRTLPDGSVDMLHWDCRIPGKTNTIWEGGVYPLELRFTNDYPSSPPTAKFPKGFFHPNIYESGTVCLSILNPEKGWRPSVTVKQILMGISDLLNDPNNDDPAQQLGYDVFRKDKAKYARLVKQQARKYSDEKYSTI</sequence>
<dbReference type="AlphaFoldDB" id="I0YJA6"/>
<evidence type="ECO:0000256" key="3">
    <source>
        <dbReference type="ARBA" id="ARBA00022679"/>
    </source>
</evidence>
<evidence type="ECO:0000256" key="10">
    <source>
        <dbReference type="PROSITE-ProRule" id="PRU10133"/>
    </source>
</evidence>
<dbReference type="Proteomes" id="UP000007264">
    <property type="component" value="Unassembled WGS sequence"/>
</dbReference>
<dbReference type="InterPro" id="IPR050113">
    <property type="entry name" value="Ub_conjugating_enzyme"/>
</dbReference>
<evidence type="ECO:0000313" key="14">
    <source>
        <dbReference type="Proteomes" id="UP000007264"/>
    </source>
</evidence>
<dbReference type="SMART" id="SM00212">
    <property type="entry name" value="UBCc"/>
    <property type="match status" value="1"/>
</dbReference>
<keyword evidence="6 11" id="KW-0067">ATP-binding</keyword>
<dbReference type="Gene3D" id="3.10.110.10">
    <property type="entry name" value="Ubiquitin Conjugating Enzyme"/>
    <property type="match status" value="1"/>
</dbReference>
<dbReference type="InterPro" id="IPR023313">
    <property type="entry name" value="UBQ-conjugating_AS"/>
</dbReference>
<dbReference type="CDD" id="cd23798">
    <property type="entry name" value="UBCc_UBE2I"/>
    <property type="match status" value="1"/>
</dbReference>
<name>I0YJA6_COCSC</name>
<comment type="subcellular location">
    <subcellularLocation>
        <location evidence="1">Nucleus</location>
    </subcellularLocation>
</comment>
<evidence type="ECO:0000256" key="1">
    <source>
        <dbReference type="ARBA" id="ARBA00004123"/>
    </source>
</evidence>
<evidence type="ECO:0000256" key="9">
    <source>
        <dbReference type="ARBA" id="ARBA00044296"/>
    </source>
</evidence>
<keyword evidence="14" id="KW-1185">Reference proteome</keyword>
<dbReference type="Pfam" id="PF00179">
    <property type="entry name" value="UQ_con"/>
    <property type="match status" value="1"/>
</dbReference>
<dbReference type="InterPro" id="IPR016135">
    <property type="entry name" value="UBQ-conjugating_enzyme/RWD"/>
</dbReference>
<dbReference type="PANTHER" id="PTHR24067">
    <property type="entry name" value="UBIQUITIN-CONJUGATING ENZYME E2"/>
    <property type="match status" value="1"/>
</dbReference>
<evidence type="ECO:0000256" key="4">
    <source>
        <dbReference type="ARBA" id="ARBA00022741"/>
    </source>
</evidence>
<dbReference type="OrthoDB" id="6600758at2759"/>
<feature type="active site" description="Glycyl thioester intermediate" evidence="10">
    <location>
        <position position="93"/>
    </location>
</feature>
<comment type="pathway">
    <text evidence="2">Protein modification; protein sumoylation.</text>
</comment>
<keyword evidence="7" id="KW-0539">Nucleus</keyword>
<evidence type="ECO:0000313" key="13">
    <source>
        <dbReference type="EMBL" id="EIE18475.1"/>
    </source>
</evidence>